<dbReference type="OrthoDB" id="3521766at2"/>
<dbReference type="RefSeq" id="WP_109353665.1">
    <property type="nucleotide sequence ID" value="NZ_QFRI01000004.1"/>
</dbReference>
<protein>
    <submittedName>
        <fullName evidence="2">Signaling protein</fullName>
    </submittedName>
</protein>
<dbReference type="Proteomes" id="UP000245375">
    <property type="component" value="Unassembled WGS sequence"/>
</dbReference>
<dbReference type="Pfam" id="PF17820">
    <property type="entry name" value="PDZ_6"/>
    <property type="match status" value="1"/>
</dbReference>
<evidence type="ECO:0000313" key="3">
    <source>
        <dbReference type="Proteomes" id="UP000245375"/>
    </source>
</evidence>
<feature type="domain" description="PDZ" evidence="1">
    <location>
        <begin position="371"/>
        <end position="411"/>
    </location>
</feature>
<evidence type="ECO:0000313" key="2">
    <source>
        <dbReference type="EMBL" id="PWH81743.1"/>
    </source>
</evidence>
<reference evidence="3" key="2">
    <citation type="submission" date="2018-05" db="EMBL/GenBank/DDBJ databases">
        <title>Algibacter marinivivus sp. nov., isolated from sample around a algae.</title>
        <authorList>
            <person name="Lu D."/>
        </authorList>
    </citation>
    <scope>NUCLEOTIDE SEQUENCE [LARGE SCALE GENOMIC DNA]</scope>
    <source>
        <strain evidence="3">ZY111</strain>
    </source>
</reference>
<dbReference type="SMART" id="SM00228">
    <property type="entry name" value="PDZ"/>
    <property type="match status" value="1"/>
</dbReference>
<keyword evidence="3" id="KW-1185">Reference proteome</keyword>
<dbReference type="InterPro" id="IPR001478">
    <property type="entry name" value="PDZ"/>
</dbReference>
<reference evidence="2 3" key="1">
    <citation type="submission" date="2018-05" db="EMBL/GenBank/DDBJ databases">
        <title>Algibacter marinivivus sp. nov., isolated from sample around a algae.</title>
        <authorList>
            <person name="Zhong X."/>
        </authorList>
    </citation>
    <scope>NUCLEOTIDE SEQUENCE [LARGE SCALE GENOMIC DNA]</scope>
    <source>
        <strain evidence="2 3">ZY111</strain>
    </source>
</reference>
<reference evidence="3" key="3">
    <citation type="submission" date="2018-05" db="EMBL/GenBank/DDBJ databases">
        <authorList>
            <person name="Lu D."/>
        </authorList>
    </citation>
    <scope>NUCLEOTIDE SEQUENCE [LARGE SCALE GENOMIC DNA]</scope>
    <source>
        <strain evidence="3">ZY111</strain>
    </source>
</reference>
<dbReference type="EMBL" id="QFRI01000004">
    <property type="protein sequence ID" value="PWH81743.1"/>
    <property type="molecule type" value="Genomic_DNA"/>
</dbReference>
<dbReference type="Gene3D" id="2.30.42.10">
    <property type="match status" value="1"/>
</dbReference>
<dbReference type="Gene3D" id="2.40.70.10">
    <property type="entry name" value="Acid Proteases"/>
    <property type="match status" value="1"/>
</dbReference>
<sequence>MNKRFSFIFLFICLSHFGFCQDKFVIQNKKQSDKIRFKLINNLIVIPVDINGVTLSFLLDTGVSKPIIFNFLNVSDTLQIKDTETIQLRGLGGGESVEALKSANNIFKIGDAIKLNQDLYAVFNNNLNFTPRLGIPIHGIIGLDIFKDFIVEINYSTGYLRLTEPKRFKYKPCKKCERFNLEFYNGKPYVNVMVEIENKTIPVKLLIDSGGSDALWLFENDSLDIKSGKKFFNDFLGHGLNGSVYGKRSKVQNFFLKSFVLENANVAYPNAENVLFAAQIKNRNGSIAGNILKRFNIIFDYKKAVMTLSKNSYFKEQFSYNKSGIELAHDGIRVVRQIKNTLKTKSNSQTSNNSIILDPQYKISLKPAYAIVELRKDSPAEEAGLKIGDVILSINGKQTHQYNLQQITQMFYAHDGKKIKLSIDRAGMVLSYSFLLKNPF</sequence>
<dbReference type="Pfam" id="PF13650">
    <property type="entry name" value="Asp_protease_2"/>
    <property type="match status" value="1"/>
</dbReference>
<dbReference type="PROSITE" id="PS50106">
    <property type="entry name" value="PDZ"/>
    <property type="match status" value="1"/>
</dbReference>
<dbReference type="InterPro" id="IPR021109">
    <property type="entry name" value="Peptidase_aspartic_dom_sf"/>
</dbReference>
<dbReference type="AlphaFoldDB" id="A0A2U2X1T1"/>
<dbReference type="SUPFAM" id="SSF50156">
    <property type="entry name" value="PDZ domain-like"/>
    <property type="match status" value="1"/>
</dbReference>
<comment type="caution">
    <text evidence="2">The sequence shown here is derived from an EMBL/GenBank/DDBJ whole genome shotgun (WGS) entry which is preliminary data.</text>
</comment>
<dbReference type="InterPro" id="IPR041489">
    <property type="entry name" value="PDZ_6"/>
</dbReference>
<name>A0A2U2X1T1_9FLAO</name>
<organism evidence="2 3">
    <name type="scientific">Algibacter marinivivus</name>
    <dbReference type="NCBI Taxonomy" id="2100723"/>
    <lineage>
        <taxon>Bacteria</taxon>
        <taxon>Pseudomonadati</taxon>
        <taxon>Bacteroidota</taxon>
        <taxon>Flavobacteriia</taxon>
        <taxon>Flavobacteriales</taxon>
        <taxon>Flavobacteriaceae</taxon>
        <taxon>Algibacter</taxon>
    </lineage>
</organism>
<accession>A0A2U2X1T1</accession>
<evidence type="ECO:0000259" key="1">
    <source>
        <dbReference type="PROSITE" id="PS50106"/>
    </source>
</evidence>
<gene>
    <name evidence="2" type="ORF">DIS18_13765</name>
</gene>
<proteinExistence type="predicted"/>
<dbReference type="SUPFAM" id="SSF50630">
    <property type="entry name" value="Acid proteases"/>
    <property type="match status" value="1"/>
</dbReference>
<dbReference type="InterPro" id="IPR036034">
    <property type="entry name" value="PDZ_sf"/>
</dbReference>